<feature type="transmembrane region" description="Helical" evidence="9">
    <location>
        <begin position="96"/>
        <end position="115"/>
    </location>
</feature>
<evidence type="ECO:0000256" key="9">
    <source>
        <dbReference type="HAMAP-Rule" id="MF_00161"/>
    </source>
</evidence>
<proteinExistence type="inferred from homology"/>
<dbReference type="EMBL" id="QGTR01000003">
    <property type="protein sequence ID" value="PWW00085.1"/>
    <property type="molecule type" value="Genomic_DNA"/>
</dbReference>
<dbReference type="HAMAP" id="MF_00161">
    <property type="entry name" value="LspA"/>
    <property type="match status" value="1"/>
</dbReference>
<gene>
    <name evidence="9" type="primary">lspA</name>
    <name evidence="12" type="ORF">DFR52_103287</name>
</gene>
<dbReference type="EC" id="3.4.23.36" evidence="9"/>
<evidence type="ECO:0000256" key="4">
    <source>
        <dbReference type="ARBA" id="ARBA00022692"/>
    </source>
</evidence>
<comment type="function">
    <text evidence="9 10">This protein specifically catalyzes the removal of signal peptides from prolipoproteins.</text>
</comment>
<dbReference type="GO" id="GO:0005886">
    <property type="term" value="C:plasma membrane"/>
    <property type="evidence" value="ECO:0007669"/>
    <property type="project" value="UniProtKB-SubCell"/>
</dbReference>
<evidence type="ECO:0000256" key="11">
    <source>
        <dbReference type="RuleBase" id="RU004181"/>
    </source>
</evidence>
<evidence type="ECO:0000256" key="1">
    <source>
        <dbReference type="ARBA" id="ARBA00006139"/>
    </source>
</evidence>
<dbReference type="UniPathway" id="UPA00665"/>
<feature type="transmembrane region" description="Helical" evidence="9">
    <location>
        <begin position="56"/>
        <end position="84"/>
    </location>
</feature>
<dbReference type="AlphaFoldDB" id="A0A317PK98"/>
<name>A0A317PK98_9HYPH</name>
<reference evidence="12 13" key="1">
    <citation type="submission" date="2018-05" db="EMBL/GenBank/DDBJ databases">
        <title>Genomic Encyclopedia of Type Strains, Phase IV (KMG-IV): sequencing the most valuable type-strain genomes for metagenomic binning, comparative biology and taxonomic classification.</title>
        <authorList>
            <person name="Goeker M."/>
        </authorList>
    </citation>
    <scope>NUCLEOTIDE SEQUENCE [LARGE SCALE GENOMIC DNA]</scope>
    <source>
        <strain evidence="12 13">DSM 16791</strain>
    </source>
</reference>
<protein>
    <recommendedName>
        <fullName evidence="9">Lipoprotein signal peptidase</fullName>
        <ecNumber evidence="9">3.4.23.36</ecNumber>
    </recommendedName>
    <alternativeName>
        <fullName evidence="9">Prolipoprotein signal peptidase</fullName>
    </alternativeName>
    <alternativeName>
        <fullName evidence="9">Signal peptidase II</fullName>
        <shortName evidence="9">SPase II</shortName>
    </alternativeName>
</protein>
<comment type="catalytic activity">
    <reaction evidence="9 10">
        <text>Release of signal peptides from bacterial membrane prolipoproteins. Hydrolyzes -Xaa-Yaa-Zaa-|-(S,diacylglyceryl)Cys-, in which Xaa is hydrophobic (preferably Leu), and Yaa (Ala or Ser) and Zaa (Gly or Ala) have small, neutral side chains.</text>
        <dbReference type="EC" id="3.4.23.36"/>
    </reaction>
</comment>
<dbReference type="GO" id="GO:0006508">
    <property type="term" value="P:proteolysis"/>
    <property type="evidence" value="ECO:0007669"/>
    <property type="project" value="UniProtKB-KW"/>
</dbReference>
<dbReference type="PRINTS" id="PR00781">
    <property type="entry name" value="LIPOSIGPTASE"/>
</dbReference>
<evidence type="ECO:0000256" key="2">
    <source>
        <dbReference type="ARBA" id="ARBA00022475"/>
    </source>
</evidence>
<dbReference type="NCBIfam" id="TIGR00077">
    <property type="entry name" value="lspA"/>
    <property type="match status" value="1"/>
</dbReference>
<comment type="pathway">
    <text evidence="9">Protein modification; lipoprotein biosynthesis (signal peptide cleavage).</text>
</comment>
<evidence type="ECO:0000256" key="6">
    <source>
        <dbReference type="ARBA" id="ARBA00022801"/>
    </source>
</evidence>
<dbReference type="PROSITE" id="PS00855">
    <property type="entry name" value="SPASE_II"/>
    <property type="match status" value="1"/>
</dbReference>
<dbReference type="InterPro" id="IPR001872">
    <property type="entry name" value="Peptidase_A8"/>
</dbReference>
<keyword evidence="13" id="KW-1185">Reference proteome</keyword>
<evidence type="ECO:0000256" key="5">
    <source>
        <dbReference type="ARBA" id="ARBA00022750"/>
    </source>
</evidence>
<comment type="caution">
    <text evidence="12">The sequence shown here is derived from an EMBL/GenBank/DDBJ whole genome shotgun (WGS) entry which is preliminary data.</text>
</comment>
<keyword evidence="7 9" id="KW-1133">Transmembrane helix</keyword>
<comment type="caution">
    <text evidence="9">Lacks conserved residue(s) required for the propagation of feature annotation.</text>
</comment>
<evidence type="ECO:0000313" key="13">
    <source>
        <dbReference type="Proteomes" id="UP000246352"/>
    </source>
</evidence>
<evidence type="ECO:0000256" key="8">
    <source>
        <dbReference type="ARBA" id="ARBA00023136"/>
    </source>
</evidence>
<dbReference type="PANTHER" id="PTHR33695:SF1">
    <property type="entry name" value="LIPOPROTEIN SIGNAL PEPTIDASE"/>
    <property type="match status" value="1"/>
</dbReference>
<dbReference type="PANTHER" id="PTHR33695">
    <property type="entry name" value="LIPOPROTEIN SIGNAL PEPTIDASE"/>
    <property type="match status" value="1"/>
</dbReference>
<organism evidence="12 13">
    <name type="scientific">Hoeflea marina</name>
    <dbReference type="NCBI Taxonomy" id="274592"/>
    <lineage>
        <taxon>Bacteria</taxon>
        <taxon>Pseudomonadati</taxon>
        <taxon>Pseudomonadota</taxon>
        <taxon>Alphaproteobacteria</taxon>
        <taxon>Hyphomicrobiales</taxon>
        <taxon>Rhizobiaceae</taxon>
        <taxon>Hoeflea</taxon>
    </lineage>
</organism>
<evidence type="ECO:0000313" key="12">
    <source>
        <dbReference type="EMBL" id="PWW00085.1"/>
    </source>
</evidence>
<feature type="active site" evidence="9">
    <location>
        <position position="120"/>
    </location>
</feature>
<feature type="active site" evidence="9">
    <location>
        <position position="138"/>
    </location>
</feature>
<evidence type="ECO:0000256" key="3">
    <source>
        <dbReference type="ARBA" id="ARBA00022670"/>
    </source>
</evidence>
<feature type="transmembrane region" description="Helical" evidence="9">
    <location>
        <begin position="127"/>
        <end position="150"/>
    </location>
</feature>
<keyword evidence="2 9" id="KW-1003">Cell membrane</keyword>
<comment type="subcellular location">
    <subcellularLocation>
        <location evidence="9">Cell membrane</location>
        <topology evidence="9">Multi-pass membrane protein</topology>
    </subcellularLocation>
</comment>
<comment type="similarity">
    <text evidence="1 9 11">Belongs to the peptidase A8 family.</text>
</comment>
<dbReference type="RefSeq" id="WP_110032341.1">
    <property type="nucleotide sequence ID" value="NZ_QGTR01000003.1"/>
</dbReference>
<keyword evidence="4 9" id="KW-0812">Transmembrane</keyword>
<keyword evidence="8 9" id="KW-0472">Membrane</keyword>
<accession>A0A317PK98</accession>
<dbReference type="OrthoDB" id="9810259at2"/>
<keyword evidence="5 9" id="KW-0064">Aspartyl protease</keyword>
<keyword evidence="3 9" id="KW-0645">Protease</keyword>
<dbReference type="GO" id="GO:0004190">
    <property type="term" value="F:aspartic-type endopeptidase activity"/>
    <property type="evidence" value="ECO:0007669"/>
    <property type="project" value="UniProtKB-UniRule"/>
</dbReference>
<sequence length="171" mass="19243">MTASRLSRVLPMVLAVGVTIGLDQAIKWLVEAYLPFHQLIPVAPLLALYRTWNTGIAFSMLAGLHDVGLLLMTTGVVTLVIFLWWRTPPERRMSHLGYALIIGGALGNMIDRAVYGHVVDYILFHTTNWSFAVFNLADACISVGAGLIALDEVLVWRRQRVEDRREQDERR</sequence>
<keyword evidence="6 9" id="KW-0378">Hydrolase</keyword>
<dbReference type="Pfam" id="PF01252">
    <property type="entry name" value="Peptidase_A8"/>
    <property type="match status" value="1"/>
</dbReference>
<evidence type="ECO:0000256" key="10">
    <source>
        <dbReference type="RuleBase" id="RU000594"/>
    </source>
</evidence>
<evidence type="ECO:0000256" key="7">
    <source>
        <dbReference type="ARBA" id="ARBA00022989"/>
    </source>
</evidence>
<dbReference type="Proteomes" id="UP000246352">
    <property type="component" value="Unassembled WGS sequence"/>
</dbReference>